<keyword evidence="4" id="KW-0472">Membrane</keyword>
<dbReference type="PANTHER" id="PTHR43531:SF11">
    <property type="entry name" value="METHYL-ACCEPTING CHEMOTAXIS PROTEIN 3"/>
    <property type="match status" value="1"/>
</dbReference>
<accession>A0ABN0NYG6</accession>
<sequence length="610" mass="67328">MKIKTQLNSLVLFICFVFIFTFGLYLIASMPLQKMRNETQYFDQIYSSLDHAVLTAQRSVFTVFSVSIPEMQTITKDVESSFKHLDNVTYLPSIGSQVAESFKIIKDFSPLIISSLYSIQKAYSDLYDQAKQQVLVADAFAPLQLYKHNYYQSDERDEMISDYTRQLNLLADKVTLIKTTISEQQLVVDRNMKRVQMFAMLLSVIIGIVFVSTGLVFSFTWANKLSHLIASHEREVSKLSQGELNVSFAEKGRDELSSLGKMLNGFTNYLNDSLVQIQTAVISNRKSGTDVTGVIADLKTVTNNTFLATETVGKRLLSLEENIENTKRNSETISTAITSLESNLTNHADLLSNVSGSVENINGIIKSLYGHSTHVGKNAETLVELSSSGRSLLSQSVNHMASIEEQTERIKEMVTLIDNIAAETNVLAMNAGIEAAHAGDIGKGFAVVAGEIRKLAEASAKGSRDISDSVKGIVYTVQNAQNQTHSTSVIFDSIDTSIKGLSTDISNMINGLSDLESDSGGIKNAVSHLNTIFGELKTRFGDICGKTALINNMMQEVNNISENVQIDMHSLTENARSLDLAMETSRSVSTELEQVSNELEQKISKFRIRS</sequence>
<keyword evidence="7" id="KW-1185">Reference proteome</keyword>
<gene>
    <name evidence="6" type="ORF">HMPREF9193_01245</name>
</gene>
<evidence type="ECO:0000256" key="4">
    <source>
        <dbReference type="SAM" id="Phobius"/>
    </source>
</evidence>
<reference evidence="6 7" key="1">
    <citation type="submission" date="2013-08" db="EMBL/GenBank/DDBJ databases">
        <authorList>
            <person name="Weinstock G."/>
            <person name="Sodergren E."/>
            <person name="Wylie T."/>
            <person name="Fulton L."/>
            <person name="Fulton R."/>
            <person name="Fronick C."/>
            <person name="O'Laughlin M."/>
            <person name="Godfrey J."/>
            <person name="Miner T."/>
            <person name="Herter B."/>
            <person name="Appelbaum E."/>
            <person name="Cordes M."/>
            <person name="Lek S."/>
            <person name="Wollam A."/>
            <person name="Pepin K.H."/>
            <person name="Palsikar V.B."/>
            <person name="Mitreva M."/>
            <person name="Wilson R.K."/>
        </authorList>
    </citation>
    <scope>NUCLEOTIDE SEQUENCE [LARGE SCALE GENOMIC DNA]</scope>
    <source>
        <strain evidence="6 7">ATCC 700332</strain>
    </source>
</reference>
<feature type="domain" description="Methyl-accepting transducer" evidence="5">
    <location>
        <begin position="322"/>
        <end position="544"/>
    </location>
</feature>
<evidence type="ECO:0000256" key="1">
    <source>
        <dbReference type="ARBA" id="ARBA00022500"/>
    </source>
</evidence>
<name>A0ABN0NYG6_TRELE</name>
<dbReference type="PROSITE" id="PS50111">
    <property type="entry name" value="CHEMOTAXIS_TRANSDUC_2"/>
    <property type="match status" value="1"/>
</dbReference>
<feature type="transmembrane region" description="Helical" evidence="4">
    <location>
        <begin position="6"/>
        <end position="28"/>
    </location>
</feature>
<protein>
    <submittedName>
        <fullName evidence="6">Methyl-accepting chemotaxis protein signaling domain protein</fullName>
    </submittedName>
</protein>
<evidence type="ECO:0000259" key="5">
    <source>
        <dbReference type="PROSITE" id="PS50111"/>
    </source>
</evidence>
<dbReference type="Proteomes" id="UP000016649">
    <property type="component" value="Unassembled WGS sequence"/>
</dbReference>
<dbReference type="RefSeq" id="WP_021687454.1">
    <property type="nucleotide sequence ID" value="NZ_KI260567.1"/>
</dbReference>
<dbReference type="Pfam" id="PF00015">
    <property type="entry name" value="MCPsignal"/>
    <property type="match status" value="1"/>
</dbReference>
<dbReference type="SUPFAM" id="SSF58104">
    <property type="entry name" value="Methyl-accepting chemotaxis protein (MCP) signaling domain"/>
    <property type="match status" value="2"/>
</dbReference>
<dbReference type="InterPro" id="IPR004089">
    <property type="entry name" value="MCPsignal_dom"/>
</dbReference>
<proteinExistence type="inferred from homology"/>
<dbReference type="EMBL" id="AWVH01000031">
    <property type="protein sequence ID" value="ERJ93023.1"/>
    <property type="molecule type" value="Genomic_DNA"/>
</dbReference>
<evidence type="ECO:0000256" key="3">
    <source>
        <dbReference type="PROSITE-ProRule" id="PRU00284"/>
    </source>
</evidence>
<feature type="transmembrane region" description="Helical" evidence="4">
    <location>
        <begin position="198"/>
        <end position="222"/>
    </location>
</feature>
<dbReference type="Gene3D" id="6.10.340.10">
    <property type="match status" value="1"/>
</dbReference>
<evidence type="ECO:0000256" key="2">
    <source>
        <dbReference type="ARBA" id="ARBA00029447"/>
    </source>
</evidence>
<evidence type="ECO:0000313" key="6">
    <source>
        <dbReference type="EMBL" id="ERJ93023.1"/>
    </source>
</evidence>
<comment type="caution">
    <text evidence="6">The sequence shown here is derived from an EMBL/GenBank/DDBJ whole genome shotgun (WGS) entry which is preliminary data.</text>
</comment>
<dbReference type="Gene3D" id="1.10.287.950">
    <property type="entry name" value="Methyl-accepting chemotaxis protein"/>
    <property type="match status" value="1"/>
</dbReference>
<keyword evidence="4" id="KW-1133">Transmembrane helix</keyword>
<organism evidence="6 7">
    <name type="scientific">Treponema lecithinolyticum ATCC 700332</name>
    <dbReference type="NCBI Taxonomy" id="1321815"/>
    <lineage>
        <taxon>Bacteria</taxon>
        <taxon>Pseudomonadati</taxon>
        <taxon>Spirochaetota</taxon>
        <taxon>Spirochaetia</taxon>
        <taxon>Spirochaetales</taxon>
        <taxon>Treponemataceae</taxon>
        <taxon>Treponema</taxon>
    </lineage>
</organism>
<keyword evidence="4" id="KW-0812">Transmembrane</keyword>
<dbReference type="SMART" id="SM00283">
    <property type="entry name" value="MA"/>
    <property type="match status" value="1"/>
</dbReference>
<comment type="similarity">
    <text evidence="2">Belongs to the methyl-accepting chemotaxis (MCP) protein family.</text>
</comment>
<dbReference type="PANTHER" id="PTHR43531">
    <property type="entry name" value="PROTEIN ICFG"/>
    <property type="match status" value="1"/>
</dbReference>
<keyword evidence="1" id="KW-0145">Chemotaxis</keyword>
<dbReference type="InterPro" id="IPR051310">
    <property type="entry name" value="MCP_chemotaxis"/>
</dbReference>
<evidence type="ECO:0000313" key="7">
    <source>
        <dbReference type="Proteomes" id="UP000016649"/>
    </source>
</evidence>
<keyword evidence="3" id="KW-0807">Transducer</keyword>